<evidence type="ECO:0000313" key="2">
    <source>
        <dbReference type="Proteomes" id="UP000288716"/>
    </source>
</evidence>
<sequence>MSRRLQFEDDDGK</sequence>
<organism evidence="1 2">
    <name type="scientific">Leptotrombidium deliense</name>
    <dbReference type="NCBI Taxonomy" id="299467"/>
    <lineage>
        <taxon>Eukaryota</taxon>
        <taxon>Metazoa</taxon>
        <taxon>Ecdysozoa</taxon>
        <taxon>Arthropoda</taxon>
        <taxon>Chelicerata</taxon>
        <taxon>Arachnida</taxon>
        <taxon>Acari</taxon>
        <taxon>Acariformes</taxon>
        <taxon>Trombidiformes</taxon>
        <taxon>Prostigmata</taxon>
        <taxon>Anystina</taxon>
        <taxon>Parasitengona</taxon>
        <taxon>Trombiculoidea</taxon>
        <taxon>Trombiculidae</taxon>
        <taxon>Leptotrombidium</taxon>
    </lineage>
</organism>
<reference evidence="1 2" key="1">
    <citation type="journal article" date="2018" name="Gigascience">
        <title>Genomes of trombidid mites reveal novel predicted allergens and laterally-transferred genes associated with secondary metabolism.</title>
        <authorList>
            <person name="Dong X."/>
            <person name="Chaisiri K."/>
            <person name="Xia D."/>
            <person name="Armstrong S.D."/>
            <person name="Fang Y."/>
            <person name="Donnelly M.J."/>
            <person name="Kadowaki T."/>
            <person name="McGarry J.W."/>
            <person name="Darby A.C."/>
            <person name="Makepeace B.L."/>
        </authorList>
    </citation>
    <scope>NUCLEOTIDE SEQUENCE [LARGE SCALE GENOMIC DNA]</scope>
    <source>
        <strain evidence="1">UoL-UT</strain>
    </source>
</reference>
<dbReference type="EMBL" id="NCKV01013954">
    <property type="protein sequence ID" value="RWS21041.1"/>
    <property type="molecule type" value="Genomic_DNA"/>
</dbReference>
<name>A0A443S0N7_9ACAR</name>
<gene>
    <name evidence="1" type="ORF">B4U80_09408</name>
</gene>
<proteinExistence type="predicted"/>
<accession>A0A443S0N7</accession>
<keyword evidence="2" id="KW-1185">Reference proteome</keyword>
<dbReference type="VEuPathDB" id="VectorBase:LDEU010997"/>
<protein>
    <submittedName>
        <fullName evidence="1">Uncharacterized protein</fullName>
    </submittedName>
</protein>
<dbReference type="Proteomes" id="UP000288716">
    <property type="component" value="Unassembled WGS sequence"/>
</dbReference>
<comment type="caution">
    <text evidence="1">The sequence shown here is derived from an EMBL/GenBank/DDBJ whole genome shotgun (WGS) entry which is preliminary data.</text>
</comment>
<evidence type="ECO:0000313" key="1">
    <source>
        <dbReference type="EMBL" id="RWS21041.1"/>
    </source>
</evidence>